<accession>A0A7L5E472</accession>
<dbReference type="InterPro" id="IPR036102">
    <property type="entry name" value="OsmC/Ohrsf"/>
</dbReference>
<dbReference type="Pfam" id="PF02566">
    <property type="entry name" value="OsmC"/>
    <property type="match status" value="1"/>
</dbReference>
<organism evidence="1 2">
    <name type="scientific">Mucilaginibacter robiniae</name>
    <dbReference type="NCBI Taxonomy" id="2728022"/>
    <lineage>
        <taxon>Bacteria</taxon>
        <taxon>Pseudomonadati</taxon>
        <taxon>Bacteroidota</taxon>
        <taxon>Sphingobacteriia</taxon>
        <taxon>Sphingobacteriales</taxon>
        <taxon>Sphingobacteriaceae</taxon>
        <taxon>Mucilaginibacter</taxon>
    </lineage>
</organism>
<proteinExistence type="predicted"/>
<dbReference type="PANTHER" id="PTHR39624:SF2">
    <property type="entry name" value="OSMC-LIKE PROTEIN"/>
    <property type="match status" value="1"/>
</dbReference>
<dbReference type="SUPFAM" id="SSF82784">
    <property type="entry name" value="OsmC-like"/>
    <property type="match status" value="1"/>
</dbReference>
<sequence>MDLQKKLITKGFAHIGREHYHTTAGSGKHTIVVDEPAEMQGTDAGMNPFGLLVSSLGSCTIITLRMYIDRKGWPVDEIQVDLAMYSITGGYLIERNLTIKGNLTEDQLKRLEQIADACPIHKVLTGSVMVETHLQ</sequence>
<dbReference type="RefSeq" id="WP_169610458.1">
    <property type="nucleotide sequence ID" value="NZ_CP051682.1"/>
</dbReference>
<name>A0A7L5E472_9SPHI</name>
<evidence type="ECO:0000313" key="2">
    <source>
        <dbReference type="Proteomes" id="UP000503278"/>
    </source>
</evidence>
<dbReference type="EMBL" id="CP051682">
    <property type="protein sequence ID" value="QJD97885.1"/>
    <property type="molecule type" value="Genomic_DNA"/>
</dbReference>
<protein>
    <submittedName>
        <fullName evidence="1">OsmC family protein</fullName>
    </submittedName>
</protein>
<dbReference type="InterPro" id="IPR015946">
    <property type="entry name" value="KH_dom-like_a/b"/>
</dbReference>
<dbReference type="PANTHER" id="PTHR39624">
    <property type="entry name" value="PROTEIN INVOLVED IN RIMO-MEDIATED BETA-METHYLTHIOLATION OF RIBOSOMAL PROTEIN S12 YCAO"/>
    <property type="match status" value="1"/>
</dbReference>
<dbReference type="Gene3D" id="3.30.300.20">
    <property type="match status" value="1"/>
</dbReference>
<gene>
    <name evidence="1" type="ORF">HH214_19380</name>
</gene>
<keyword evidence="2" id="KW-1185">Reference proteome</keyword>
<reference evidence="1 2" key="1">
    <citation type="submission" date="2020-04" db="EMBL/GenBank/DDBJ databases">
        <title>Genome sequencing of novel species.</title>
        <authorList>
            <person name="Heo J."/>
            <person name="Kim S.-J."/>
            <person name="Kim J.-S."/>
            <person name="Hong S.-B."/>
            <person name="Kwon S.-W."/>
        </authorList>
    </citation>
    <scope>NUCLEOTIDE SEQUENCE [LARGE SCALE GENOMIC DNA]</scope>
    <source>
        <strain evidence="1 2">F39-2</strain>
    </source>
</reference>
<evidence type="ECO:0000313" key="1">
    <source>
        <dbReference type="EMBL" id="QJD97885.1"/>
    </source>
</evidence>
<dbReference type="AlphaFoldDB" id="A0A7L5E472"/>
<dbReference type="KEGG" id="mrob:HH214_19380"/>
<dbReference type="Proteomes" id="UP000503278">
    <property type="component" value="Chromosome"/>
</dbReference>
<dbReference type="InterPro" id="IPR003718">
    <property type="entry name" value="OsmC/Ohr_fam"/>
</dbReference>